<reference evidence="3" key="1">
    <citation type="submission" date="2023-08" db="EMBL/GenBank/DDBJ databases">
        <authorList>
            <person name="Chen Y."/>
            <person name="Shah S."/>
            <person name="Dougan E. K."/>
            <person name="Thang M."/>
            <person name="Chan C."/>
        </authorList>
    </citation>
    <scope>NUCLEOTIDE SEQUENCE</scope>
</reference>
<feature type="repeat" description="PPR" evidence="2">
    <location>
        <begin position="180"/>
        <end position="214"/>
    </location>
</feature>
<dbReference type="InterPro" id="IPR002885">
    <property type="entry name" value="PPR_rpt"/>
</dbReference>
<evidence type="ECO:0000256" key="1">
    <source>
        <dbReference type="ARBA" id="ARBA00022737"/>
    </source>
</evidence>
<accession>A0AA36IQV8</accession>
<name>A0AA36IQV8_9DINO</name>
<dbReference type="PANTHER" id="PTHR47447:SF17">
    <property type="entry name" value="OS12G0638900 PROTEIN"/>
    <property type="match status" value="1"/>
</dbReference>
<keyword evidence="1" id="KW-0677">Repeat</keyword>
<feature type="repeat" description="PPR" evidence="2">
    <location>
        <begin position="319"/>
        <end position="353"/>
    </location>
</feature>
<dbReference type="EMBL" id="CAUJNA010002313">
    <property type="protein sequence ID" value="CAJ1392316.1"/>
    <property type="molecule type" value="Genomic_DNA"/>
</dbReference>
<protein>
    <recommendedName>
        <fullName evidence="5">Pentatricopeptide repeat-containing protein, chloroplastic</fullName>
    </recommendedName>
</protein>
<dbReference type="Pfam" id="PF01535">
    <property type="entry name" value="PPR"/>
    <property type="match status" value="3"/>
</dbReference>
<dbReference type="InterPro" id="IPR011990">
    <property type="entry name" value="TPR-like_helical_dom_sf"/>
</dbReference>
<gene>
    <name evidence="3" type="ORF">EVOR1521_LOCUS17443</name>
</gene>
<dbReference type="Proteomes" id="UP001178507">
    <property type="component" value="Unassembled WGS sequence"/>
</dbReference>
<evidence type="ECO:0000313" key="3">
    <source>
        <dbReference type="EMBL" id="CAJ1392316.1"/>
    </source>
</evidence>
<proteinExistence type="predicted"/>
<dbReference type="Gene3D" id="1.25.40.10">
    <property type="entry name" value="Tetratricopeptide repeat domain"/>
    <property type="match status" value="3"/>
</dbReference>
<evidence type="ECO:0008006" key="5">
    <source>
        <dbReference type="Google" id="ProtNLM"/>
    </source>
</evidence>
<sequence>MVAMDIAGDLRRGPPKFLLQNLLAHTVEPSAKNYNIAISRCRWPTAHSLLQTMQGAGLRRDVFGFSSAMAMGPWRRALWLWQEMALAPIPRNTVTCNALIRTCAEQWHLVLALLDLQLNVIGFSTAISAMGSWPRALHLLQVMPGRAVTPDRYSISACGENWAMALQCLSWCLANVSTPSVFSFNAAVNSCGKAGHWQIALGLLMEFPERVVLPNAVSYSSAISAAAMAGKWQIAIFLLDDMASADIDPDEISCCSAISACEAGAWQCALQILDDMLAAVILPNAISCSSTVSACEKCGQWQMVLCLLAEMRLAAAVPDEITYNSAISACKDAGRWQLAVWLLQELRAAKVRPQQISYTSVTFACERASQQCVM</sequence>
<evidence type="ECO:0000313" key="4">
    <source>
        <dbReference type="Proteomes" id="UP001178507"/>
    </source>
</evidence>
<dbReference type="AlphaFoldDB" id="A0AA36IQV8"/>
<keyword evidence="4" id="KW-1185">Reference proteome</keyword>
<evidence type="ECO:0000256" key="2">
    <source>
        <dbReference type="PROSITE-ProRule" id="PRU00708"/>
    </source>
</evidence>
<dbReference type="PANTHER" id="PTHR47447">
    <property type="entry name" value="OS03G0856100 PROTEIN"/>
    <property type="match status" value="1"/>
</dbReference>
<dbReference type="PROSITE" id="PS51375">
    <property type="entry name" value="PPR"/>
    <property type="match status" value="3"/>
</dbReference>
<feature type="repeat" description="PPR" evidence="2">
    <location>
        <begin position="215"/>
        <end position="249"/>
    </location>
</feature>
<comment type="caution">
    <text evidence="3">The sequence shown here is derived from an EMBL/GenBank/DDBJ whole genome shotgun (WGS) entry which is preliminary data.</text>
</comment>
<organism evidence="3 4">
    <name type="scientific">Effrenium voratum</name>
    <dbReference type="NCBI Taxonomy" id="2562239"/>
    <lineage>
        <taxon>Eukaryota</taxon>
        <taxon>Sar</taxon>
        <taxon>Alveolata</taxon>
        <taxon>Dinophyceae</taxon>
        <taxon>Suessiales</taxon>
        <taxon>Symbiodiniaceae</taxon>
        <taxon>Effrenium</taxon>
    </lineage>
</organism>